<feature type="compositionally biased region" description="Acidic residues" evidence="1">
    <location>
        <begin position="124"/>
        <end position="140"/>
    </location>
</feature>
<protein>
    <submittedName>
        <fullName evidence="3">Uncharacterized protein LOC101850543 isoform X1</fullName>
    </submittedName>
</protein>
<dbReference type="Proteomes" id="UP000694888">
    <property type="component" value="Unplaced"/>
</dbReference>
<gene>
    <name evidence="3" type="primary">LOC101850543</name>
</gene>
<evidence type="ECO:0000313" key="3">
    <source>
        <dbReference type="RefSeq" id="XP_005093542.1"/>
    </source>
</evidence>
<accession>A0ABM0JH38</accession>
<organism evidence="2 3">
    <name type="scientific">Aplysia californica</name>
    <name type="common">California sea hare</name>
    <dbReference type="NCBI Taxonomy" id="6500"/>
    <lineage>
        <taxon>Eukaryota</taxon>
        <taxon>Metazoa</taxon>
        <taxon>Spiralia</taxon>
        <taxon>Lophotrochozoa</taxon>
        <taxon>Mollusca</taxon>
        <taxon>Gastropoda</taxon>
        <taxon>Heterobranchia</taxon>
        <taxon>Euthyneura</taxon>
        <taxon>Tectipleura</taxon>
        <taxon>Aplysiida</taxon>
        <taxon>Aplysioidea</taxon>
        <taxon>Aplysiidae</taxon>
        <taxon>Aplysia</taxon>
    </lineage>
</organism>
<feature type="region of interest" description="Disordered" evidence="1">
    <location>
        <begin position="26"/>
        <end position="177"/>
    </location>
</feature>
<dbReference type="RefSeq" id="XP_005093542.1">
    <property type="nucleotide sequence ID" value="XM_005093485.3"/>
</dbReference>
<evidence type="ECO:0000256" key="1">
    <source>
        <dbReference type="SAM" id="MobiDB-lite"/>
    </source>
</evidence>
<name>A0ABM0JH38_APLCA</name>
<proteinExistence type="predicted"/>
<reference evidence="3" key="1">
    <citation type="submission" date="2025-08" db="UniProtKB">
        <authorList>
            <consortium name="RefSeq"/>
        </authorList>
    </citation>
    <scope>IDENTIFICATION</scope>
</reference>
<sequence>MTGEVQELEKESFWREHQDTLVKIREELASGKKSRSRYSPAGGVRKKTPISSSALKNGLNHPPFGKYRRTPSPYLPKLSPQPEQQRRSSYENRETRPLGYEVIPPVKPKIAFSKSKVPPQDYDSWGEESDDDEDEDEEEDYGLRRGVGNKYDHQRTHKQNKDGRGRRFKPQPYPSPMPAYMAPQIVYGAPFPVYYPPPPQGAKKKKKPFGRQDRAVGYKDKYNMRRAYASQSGIPVKQKNRKSKAQAHQSMPMFATPMMPAMTMMFPPPQEEEEDSDEDEMIREAHEHFKSHPLFAQDYIDWFIHDCLDTDLLPDFLIEVLNEMQRMPYNHPLYVPSLYACEDLLGDHLSELISDIARESLAESASDYVDEQRLKRDPLEDFLTDLIQECVRQVSREVVRDTVVQMAEDYLETEVATGVVHQMVDDYLDEIAPDLLEETVFDIMAEEFIESEVIASEVKEEAQVIARETIQHYDTKVMRREFKEVSMQAKNKLADVVIMEYILNLMSQQGKLWTEADHHNKYLDDLILSIDIGQMLNVQKQRDKTTECKPLHKLHEKVVSDVALDAFLQHLTRSLDEDLADVDEYERGVEDGVLRPIPLIVR</sequence>
<feature type="compositionally biased region" description="Basic and acidic residues" evidence="1">
    <location>
        <begin position="150"/>
        <end position="165"/>
    </location>
</feature>
<evidence type="ECO:0000313" key="2">
    <source>
        <dbReference type="Proteomes" id="UP000694888"/>
    </source>
</evidence>
<dbReference type="GeneID" id="101850543"/>
<keyword evidence="2" id="KW-1185">Reference proteome</keyword>
<feature type="compositionally biased region" description="Basic and acidic residues" evidence="1">
    <location>
        <begin position="84"/>
        <end position="96"/>
    </location>
</feature>